<evidence type="ECO:0000256" key="2">
    <source>
        <dbReference type="PROSITE-ProRule" id="PRU00169"/>
    </source>
</evidence>
<evidence type="ECO:0000256" key="1">
    <source>
        <dbReference type="ARBA" id="ARBA00022553"/>
    </source>
</evidence>
<dbReference type="SUPFAM" id="SSF52172">
    <property type="entry name" value="CheY-like"/>
    <property type="match status" value="1"/>
</dbReference>
<accession>A0A518DP10</accession>
<dbReference type="PROSITE" id="PS50110">
    <property type="entry name" value="RESPONSE_REGULATORY"/>
    <property type="match status" value="1"/>
</dbReference>
<dbReference type="OrthoDB" id="282973at2"/>
<proteinExistence type="predicted"/>
<dbReference type="Pfam" id="PF00072">
    <property type="entry name" value="Response_reg"/>
    <property type="match status" value="1"/>
</dbReference>
<protein>
    <submittedName>
        <fullName evidence="4">KDP operon transcriptional regulatory protein KdpE</fullName>
    </submittedName>
</protein>
<dbReference type="KEGG" id="lcre:Pla8534_13230"/>
<feature type="modified residue" description="4-aspartylphosphate" evidence="2">
    <location>
        <position position="68"/>
    </location>
</feature>
<name>A0A518DP10_9BACT</name>
<dbReference type="AlphaFoldDB" id="A0A518DP10"/>
<dbReference type="RefSeq" id="WP_145050437.1">
    <property type="nucleotide sequence ID" value="NZ_CP036433.1"/>
</dbReference>
<evidence type="ECO:0000313" key="5">
    <source>
        <dbReference type="Proteomes" id="UP000317648"/>
    </source>
</evidence>
<dbReference type="InterPro" id="IPR050595">
    <property type="entry name" value="Bact_response_regulator"/>
</dbReference>
<dbReference type="Gene3D" id="3.40.50.2300">
    <property type="match status" value="1"/>
</dbReference>
<dbReference type="PANTHER" id="PTHR44591">
    <property type="entry name" value="STRESS RESPONSE REGULATOR PROTEIN 1"/>
    <property type="match status" value="1"/>
</dbReference>
<sequence>MFETSACLAPLEEAVDRTKILIVDDDDDQSSALSYRLNKYGFATLTADTVERGVRQSRDKSPDLILLDVRLPDGSGLDLCRILADDPHTWSIPIIIVSGMESQSVVRNARTAGARFFLKKPYDPNALLVLIENALREEF</sequence>
<dbReference type="EMBL" id="CP036433">
    <property type="protein sequence ID" value="QDU93543.1"/>
    <property type="molecule type" value="Genomic_DNA"/>
</dbReference>
<feature type="domain" description="Response regulatory" evidence="3">
    <location>
        <begin position="19"/>
        <end position="135"/>
    </location>
</feature>
<dbReference type="PANTHER" id="PTHR44591:SF23">
    <property type="entry name" value="CHEY SUBFAMILY"/>
    <property type="match status" value="1"/>
</dbReference>
<evidence type="ECO:0000313" key="4">
    <source>
        <dbReference type="EMBL" id="QDU93543.1"/>
    </source>
</evidence>
<dbReference type="InterPro" id="IPR011006">
    <property type="entry name" value="CheY-like_superfamily"/>
</dbReference>
<dbReference type="Proteomes" id="UP000317648">
    <property type="component" value="Chromosome"/>
</dbReference>
<organism evidence="4 5">
    <name type="scientific">Lignipirellula cremea</name>
    <dbReference type="NCBI Taxonomy" id="2528010"/>
    <lineage>
        <taxon>Bacteria</taxon>
        <taxon>Pseudomonadati</taxon>
        <taxon>Planctomycetota</taxon>
        <taxon>Planctomycetia</taxon>
        <taxon>Pirellulales</taxon>
        <taxon>Pirellulaceae</taxon>
        <taxon>Lignipirellula</taxon>
    </lineage>
</organism>
<dbReference type="GO" id="GO:0000160">
    <property type="term" value="P:phosphorelay signal transduction system"/>
    <property type="evidence" value="ECO:0007669"/>
    <property type="project" value="InterPro"/>
</dbReference>
<dbReference type="CDD" id="cd00156">
    <property type="entry name" value="REC"/>
    <property type="match status" value="1"/>
</dbReference>
<gene>
    <name evidence="4" type="primary">kdpE</name>
    <name evidence="4" type="ORF">Pla8534_13230</name>
</gene>
<keyword evidence="5" id="KW-1185">Reference proteome</keyword>
<dbReference type="InterPro" id="IPR001789">
    <property type="entry name" value="Sig_transdc_resp-reg_receiver"/>
</dbReference>
<keyword evidence="1 2" id="KW-0597">Phosphoprotein</keyword>
<dbReference type="SMART" id="SM00448">
    <property type="entry name" value="REC"/>
    <property type="match status" value="1"/>
</dbReference>
<reference evidence="4 5" key="1">
    <citation type="submission" date="2019-02" db="EMBL/GenBank/DDBJ databases">
        <title>Deep-cultivation of Planctomycetes and their phenomic and genomic characterization uncovers novel biology.</title>
        <authorList>
            <person name="Wiegand S."/>
            <person name="Jogler M."/>
            <person name="Boedeker C."/>
            <person name="Pinto D."/>
            <person name="Vollmers J."/>
            <person name="Rivas-Marin E."/>
            <person name="Kohn T."/>
            <person name="Peeters S.H."/>
            <person name="Heuer A."/>
            <person name="Rast P."/>
            <person name="Oberbeckmann S."/>
            <person name="Bunk B."/>
            <person name="Jeske O."/>
            <person name="Meyerdierks A."/>
            <person name="Storesund J.E."/>
            <person name="Kallscheuer N."/>
            <person name="Luecker S."/>
            <person name="Lage O.M."/>
            <person name="Pohl T."/>
            <person name="Merkel B.J."/>
            <person name="Hornburger P."/>
            <person name="Mueller R.-W."/>
            <person name="Bruemmer F."/>
            <person name="Labrenz M."/>
            <person name="Spormann A.M."/>
            <person name="Op den Camp H."/>
            <person name="Overmann J."/>
            <person name="Amann R."/>
            <person name="Jetten M.S.M."/>
            <person name="Mascher T."/>
            <person name="Medema M.H."/>
            <person name="Devos D.P."/>
            <person name="Kaster A.-K."/>
            <person name="Ovreas L."/>
            <person name="Rohde M."/>
            <person name="Galperin M.Y."/>
            <person name="Jogler C."/>
        </authorList>
    </citation>
    <scope>NUCLEOTIDE SEQUENCE [LARGE SCALE GENOMIC DNA]</scope>
    <source>
        <strain evidence="4 5">Pla85_3_4</strain>
    </source>
</reference>
<evidence type="ECO:0000259" key="3">
    <source>
        <dbReference type="PROSITE" id="PS50110"/>
    </source>
</evidence>